<proteinExistence type="predicted"/>
<dbReference type="PANTHER" id="PTHR34654:SF1">
    <property type="entry name" value="RNA-BINDING PROTEIN KHPA"/>
    <property type="match status" value="1"/>
</dbReference>
<organism evidence="4 5">
    <name type="scientific">Anabaenopsis tanganyikae CS-531</name>
    <dbReference type="NCBI Taxonomy" id="2785304"/>
    <lineage>
        <taxon>Bacteria</taxon>
        <taxon>Bacillati</taxon>
        <taxon>Cyanobacteriota</taxon>
        <taxon>Cyanophyceae</taxon>
        <taxon>Nostocales</taxon>
        <taxon>Nodulariaceae</taxon>
        <taxon>Anabaenopsis</taxon>
        <taxon>Anabaenopsis tanganyikae</taxon>
    </lineage>
</organism>
<evidence type="ECO:0000313" key="5">
    <source>
        <dbReference type="Proteomes" id="UP001159386"/>
    </source>
</evidence>
<comment type="caution">
    <text evidence="4">The sequence shown here is derived from an EMBL/GenBank/DDBJ whole genome shotgun (WGS) entry which is preliminary data.</text>
</comment>
<reference evidence="4 5" key="1">
    <citation type="journal article" date="2023" name="J. Phycol.">
        <title>Chrysosporum ovalisporum is synonymous with the true-branching cyanobacterium Umezakia natans (Nostocales/Aphanizomenonaceae).</title>
        <authorList>
            <person name="McGregor G.B."/>
            <person name="Sendall B.C."/>
            <person name="Niiyama Y."/>
            <person name="Tuji A."/>
            <person name="Willis A."/>
        </authorList>
    </citation>
    <scope>NUCLEOTIDE SEQUENCE [LARGE SCALE GENOMIC DNA]</scope>
    <source>
        <strain evidence="4 5">CS-531</strain>
    </source>
</reference>
<dbReference type="PANTHER" id="PTHR34654">
    <property type="entry name" value="UPF0109 PROTEIN SCO5592"/>
    <property type="match status" value="1"/>
</dbReference>
<dbReference type="EMBL" id="JANQDF010000130">
    <property type="protein sequence ID" value="MDH6106768.1"/>
    <property type="molecule type" value="Genomic_DNA"/>
</dbReference>
<dbReference type="InterPro" id="IPR020627">
    <property type="entry name" value="KhpA"/>
</dbReference>
<keyword evidence="2" id="KW-0694">RNA-binding</keyword>
<keyword evidence="5" id="KW-1185">Reference proteome</keyword>
<dbReference type="CDD" id="cd22533">
    <property type="entry name" value="KH-II_YlqC-like"/>
    <property type="match status" value="1"/>
</dbReference>
<accession>A0ABT6KG12</accession>
<gene>
    <name evidence="4" type="ORF">NWP22_12965</name>
</gene>
<name>A0ABT6KG12_9CYAN</name>
<evidence type="ECO:0000256" key="3">
    <source>
        <dbReference type="SAM" id="MobiDB-lite"/>
    </source>
</evidence>
<dbReference type="RefSeq" id="WP_280801974.1">
    <property type="nucleotide sequence ID" value="NZ_JANQDF010000130.1"/>
</dbReference>
<feature type="region of interest" description="Disordered" evidence="3">
    <location>
        <begin position="107"/>
        <end position="153"/>
    </location>
</feature>
<evidence type="ECO:0000256" key="2">
    <source>
        <dbReference type="ARBA" id="ARBA00022884"/>
    </source>
</evidence>
<protein>
    <submittedName>
        <fullName evidence="4">KH domain-containing protein</fullName>
    </submittedName>
</protein>
<dbReference type="Pfam" id="PF13083">
    <property type="entry name" value="KH_KhpA-B"/>
    <property type="match status" value="1"/>
</dbReference>
<dbReference type="Proteomes" id="UP001159386">
    <property type="component" value="Unassembled WGS sequence"/>
</dbReference>
<evidence type="ECO:0000313" key="4">
    <source>
        <dbReference type="EMBL" id="MDH6106768.1"/>
    </source>
</evidence>
<evidence type="ECO:0000256" key="1">
    <source>
        <dbReference type="ARBA" id="ARBA00022490"/>
    </source>
</evidence>
<keyword evidence="1" id="KW-0963">Cytoplasm</keyword>
<sequence length="153" mass="16761">MFLNRSVPQPHLNSGIKSLNASPNYVGLVRFLMQPFLESPESLSIDCETAHGLKRVWIRIAFDSKDKGKVFGRGGRNIQAMRTVIAAAAEVAGQSVYLDMYGSNGLGRDGMSSEDDQQERSPSAARGQQSSEPKTRDTNVNIPRPVVKPRLTS</sequence>